<evidence type="ECO:0000259" key="15">
    <source>
        <dbReference type="PROSITE" id="PS51707"/>
    </source>
</evidence>
<dbReference type="PROSITE" id="PS51707">
    <property type="entry name" value="CYTH"/>
    <property type="match status" value="1"/>
</dbReference>
<comment type="subcellular location">
    <subcellularLocation>
        <location evidence="3">Cytoplasm</location>
    </subcellularLocation>
</comment>
<dbReference type="InterPro" id="IPR039582">
    <property type="entry name" value="THTPA"/>
</dbReference>
<evidence type="ECO:0000256" key="8">
    <source>
        <dbReference type="ARBA" id="ARBA00022490"/>
    </source>
</evidence>
<keyword evidence="11" id="KW-0460">Magnesium</keyword>
<evidence type="ECO:0000256" key="1">
    <source>
        <dbReference type="ARBA" id="ARBA00001946"/>
    </source>
</evidence>
<dbReference type="InterPro" id="IPR033469">
    <property type="entry name" value="CYTH-like_dom_sf"/>
</dbReference>
<evidence type="ECO:0000256" key="7">
    <source>
        <dbReference type="ARBA" id="ARBA00020088"/>
    </source>
</evidence>
<feature type="region of interest" description="Disordered" evidence="14">
    <location>
        <begin position="168"/>
        <end position="191"/>
    </location>
</feature>
<dbReference type="EC" id="3.6.1.28" evidence="6"/>
<evidence type="ECO:0000313" key="17">
    <source>
        <dbReference type="Proteomes" id="UP001474421"/>
    </source>
</evidence>
<feature type="compositionally biased region" description="Gly residues" evidence="14">
    <location>
        <begin position="22"/>
        <end position="37"/>
    </location>
</feature>
<gene>
    <name evidence="16" type="ORF">NXF25_021606</name>
</gene>
<dbReference type="GO" id="GO:0050333">
    <property type="term" value="F:thiamine triphosphate phosphatase activity"/>
    <property type="evidence" value="ECO:0007669"/>
    <property type="project" value="UniProtKB-EC"/>
</dbReference>
<feature type="compositionally biased region" description="Basic and acidic residues" evidence="14">
    <location>
        <begin position="604"/>
        <end position="621"/>
    </location>
</feature>
<comment type="caution">
    <text evidence="16">The sequence shown here is derived from an EMBL/GenBank/DDBJ whole genome shotgun (WGS) entry which is preliminary data.</text>
</comment>
<dbReference type="Pfam" id="PF01928">
    <property type="entry name" value="CYTH"/>
    <property type="match status" value="1"/>
</dbReference>
<evidence type="ECO:0000256" key="13">
    <source>
        <dbReference type="ARBA" id="ARBA00048194"/>
    </source>
</evidence>
<dbReference type="Gene3D" id="2.40.320.10">
    <property type="entry name" value="Hypothetical Protein Pfu-838710-001"/>
    <property type="match status" value="1"/>
</dbReference>
<dbReference type="SMART" id="SM01118">
    <property type="entry name" value="CYTH"/>
    <property type="match status" value="1"/>
</dbReference>
<comment type="subunit">
    <text evidence="5">Monomer.</text>
</comment>
<dbReference type="AlphaFoldDB" id="A0AAW1B8B2"/>
<dbReference type="GO" id="GO:0005737">
    <property type="term" value="C:cytoplasm"/>
    <property type="evidence" value="ECO:0007669"/>
    <property type="project" value="UniProtKB-SubCell"/>
</dbReference>
<evidence type="ECO:0000256" key="14">
    <source>
        <dbReference type="SAM" id="MobiDB-lite"/>
    </source>
</evidence>
<evidence type="ECO:0000256" key="4">
    <source>
        <dbReference type="ARBA" id="ARBA00008181"/>
    </source>
</evidence>
<feature type="compositionally biased region" description="Basic residues" evidence="14">
    <location>
        <begin position="579"/>
        <end position="603"/>
    </location>
</feature>
<keyword evidence="12" id="KW-0007">Acetylation</keyword>
<proteinExistence type="inferred from homology"/>
<evidence type="ECO:0000313" key="16">
    <source>
        <dbReference type="EMBL" id="KAK9398245.1"/>
    </source>
</evidence>
<dbReference type="GO" id="GO:0000287">
    <property type="term" value="F:magnesium ion binding"/>
    <property type="evidence" value="ECO:0007669"/>
    <property type="project" value="TreeGrafter"/>
</dbReference>
<evidence type="ECO:0000256" key="3">
    <source>
        <dbReference type="ARBA" id="ARBA00004496"/>
    </source>
</evidence>
<dbReference type="Proteomes" id="UP001474421">
    <property type="component" value="Unassembled WGS sequence"/>
</dbReference>
<protein>
    <recommendedName>
        <fullName evidence="7">Thiamine-triphosphatase</fullName>
        <ecNumber evidence="6">3.6.1.28</ecNumber>
    </recommendedName>
</protein>
<dbReference type="InterPro" id="IPR023577">
    <property type="entry name" value="CYTH_domain"/>
</dbReference>
<feature type="compositionally biased region" description="Pro residues" evidence="14">
    <location>
        <begin position="171"/>
        <end position="185"/>
    </location>
</feature>
<dbReference type="CDD" id="cd07758">
    <property type="entry name" value="ThTPase"/>
    <property type="match status" value="1"/>
</dbReference>
<dbReference type="SUPFAM" id="SSF55154">
    <property type="entry name" value="CYTH-like phosphatases"/>
    <property type="match status" value="1"/>
</dbReference>
<evidence type="ECO:0000256" key="12">
    <source>
        <dbReference type="ARBA" id="ARBA00022990"/>
    </source>
</evidence>
<keyword evidence="8" id="KW-0963">Cytoplasm</keyword>
<comment type="function">
    <text evidence="2">Hydrolase highly specific for thiamine triphosphate (ThTP).</text>
</comment>
<name>A0AAW1B8B2_CROAD</name>
<comment type="cofactor">
    <cofactor evidence="1">
        <name>Mg(2+)</name>
        <dbReference type="ChEBI" id="CHEBI:18420"/>
    </cofactor>
</comment>
<reference evidence="16 17" key="1">
    <citation type="journal article" date="2024" name="Proc. Natl. Acad. Sci. U.S.A.">
        <title>The genetic regulatory architecture and epigenomic basis for age-related changes in rattlesnake venom.</title>
        <authorList>
            <person name="Hogan M.P."/>
            <person name="Holding M.L."/>
            <person name="Nystrom G.S."/>
            <person name="Colston T.J."/>
            <person name="Bartlett D.A."/>
            <person name="Mason A.J."/>
            <person name="Ellsworth S.A."/>
            <person name="Rautsaw R.M."/>
            <person name="Lawrence K.C."/>
            <person name="Strickland J.L."/>
            <person name="He B."/>
            <person name="Fraser P."/>
            <person name="Margres M.J."/>
            <person name="Gilbert D.M."/>
            <person name="Gibbs H.L."/>
            <person name="Parkinson C.L."/>
            <person name="Rokyta D.R."/>
        </authorList>
    </citation>
    <scope>NUCLEOTIDE SEQUENCE [LARGE SCALE GENOMIC DNA]</scope>
    <source>
        <strain evidence="16">DRR0105</strain>
    </source>
</reference>
<dbReference type="PANTHER" id="PTHR14586">
    <property type="entry name" value="THIAMINE-TRIPHOSPHATASE"/>
    <property type="match status" value="1"/>
</dbReference>
<feature type="region of interest" description="Disordered" evidence="14">
    <location>
        <begin position="525"/>
        <end position="630"/>
    </location>
</feature>
<feature type="region of interest" description="Disordered" evidence="14">
    <location>
        <begin position="1"/>
        <end position="43"/>
    </location>
</feature>
<keyword evidence="10" id="KW-0378">Hydrolase</keyword>
<evidence type="ECO:0000256" key="10">
    <source>
        <dbReference type="ARBA" id="ARBA00022801"/>
    </source>
</evidence>
<dbReference type="InterPro" id="IPR012177">
    <property type="entry name" value="ThTPase_euk"/>
</dbReference>
<evidence type="ECO:0000256" key="6">
    <source>
        <dbReference type="ARBA" id="ARBA00012378"/>
    </source>
</evidence>
<keyword evidence="17" id="KW-1185">Reference proteome</keyword>
<sequence>MPLTPPLEESGDQQAPLTLLAGGVGGGRAGGRAGGGGSRREVGGGATSLEIVSAARLPACLPACLAGCAGWRAPPRRSWLASSAQAGKNRWGSPRRGFPIDLHSSASQPASIPRSADLAAASQHNGIINSALRLSLPPSSARSLARACLPPRPHTRARSLARSLALTHARTPPPPRARRAPPFPGPAAAGGAAHSGRCSFWAALPFPNPSSPPLNVRTRTRVVLLCVRFAKASPSWRLGSAGRASLQRRLGVVVLGPGSANMERGSARQAPAAPDPQPGEDQTSGTIEVEQKFLFGPNTIEKLAELGAILESRVSFRDSYYDVPDWCLTRADHWLRDREGVGWELKCPPVRVVGSKGTLCAAETDNRASSLVLQPPRDRRPSHAASQYQEVTCPQNIVTRLCGLLDRDPGPNWSSCVNKAVEELGLQVFASFVTTRQKYRAGDLHVDLDTADFGYAMGEVEAVVQQLEDVPEALEKIQEFSRQLGLREETAIPGKMSVYLYRFRPAHYHTLTEAGIVRKVINTTEGQDGKKRRRRREEGEVKERRRRKGRRGREEEEEKERKKGRRKREEGEVKERLERRRKKKRRSEKGKRRRSRKGRMERRKSREKEKERRRKEEERRRGEGRKKRMR</sequence>
<feature type="region of interest" description="Disordered" evidence="14">
    <location>
        <begin position="261"/>
        <end position="284"/>
    </location>
</feature>
<dbReference type="PANTHER" id="PTHR14586:SF1">
    <property type="entry name" value="THIAMINE-TRIPHOSPHATASE"/>
    <property type="match status" value="1"/>
</dbReference>
<comment type="similarity">
    <text evidence="4">Belongs to the ThTPase family.</text>
</comment>
<feature type="region of interest" description="Disordered" evidence="14">
    <location>
        <begin position="84"/>
        <end position="115"/>
    </location>
</feature>
<evidence type="ECO:0000256" key="11">
    <source>
        <dbReference type="ARBA" id="ARBA00022842"/>
    </source>
</evidence>
<keyword evidence="9" id="KW-0479">Metal-binding</keyword>
<dbReference type="GO" id="GO:0042357">
    <property type="term" value="P:thiamine diphosphate metabolic process"/>
    <property type="evidence" value="ECO:0007669"/>
    <property type="project" value="TreeGrafter"/>
</dbReference>
<feature type="compositionally biased region" description="Basic and acidic residues" evidence="14">
    <location>
        <begin position="567"/>
        <end position="578"/>
    </location>
</feature>
<evidence type="ECO:0000256" key="2">
    <source>
        <dbReference type="ARBA" id="ARBA00002106"/>
    </source>
</evidence>
<dbReference type="GO" id="GO:0006772">
    <property type="term" value="P:thiamine metabolic process"/>
    <property type="evidence" value="ECO:0007669"/>
    <property type="project" value="InterPro"/>
</dbReference>
<evidence type="ECO:0000256" key="5">
    <source>
        <dbReference type="ARBA" id="ARBA00011245"/>
    </source>
</evidence>
<accession>A0AAW1B8B2</accession>
<comment type="catalytic activity">
    <reaction evidence="13">
        <text>thiamine triphosphate + H2O = thiamine diphosphate + phosphate + H(+)</text>
        <dbReference type="Rhea" id="RHEA:11744"/>
        <dbReference type="ChEBI" id="CHEBI:15377"/>
        <dbReference type="ChEBI" id="CHEBI:15378"/>
        <dbReference type="ChEBI" id="CHEBI:43474"/>
        <dbReference type="ChEBI" id="CHEBI:58937"/>
        <dbReference type="ChEBI" id="CHEBI:58938"/>
        <dbReference type="EC" id="3.6.1.28"/>
    </reaction>
</comment>
<organism evidence="16 17">
    <name type="scientific">Crotalus adamanteus</name>
    <name type="common">Eastern diamondback rattlesnake</name>
    <dbReference type="NCBI Taxonomy" id="8729"/>
    <lineage>
        <taxon>Eukaryota</taxon>
        <taxon>Metazoa</taxon>
        <taxon>Chordata</taxon>
        <taxon>Craniata</taxon>
        <taxon>Vertebrata</taxon>
        <taxon>Euteleostomi</taxon>
        <taxon>Lepidosauria</taxon>
        <taxon>Squamata</taxon>
        <taxon>Bifurcata</taxon>
        <taxon>Unidentata</taxon>
        <taxon>Episquamata</taxon>
        <taxon>Toxicofera</taxon>
        <taxon>Serpentes</taxon>
        <taxon>Colubroidea</taxon>
        <taxon>Viperidae</taxon>
        <taxon>Crotalinae</taxon>
        <taxon>Crotalus</taxon>
    </lineage>
</organism>
<feature type="domain" description="CYTH" evidence="15">
    <location>
        <begin position="286"/>
        <end position="505"/>
    </location>
</feature>
<dbReference type="EMBL" id="JAOTOJ010000008">
    <property type="protein sequence ID" value="KAK9398245.1"/>
    <property type="molecule type" value="Genomic_DNA"/>
</dbReference>
<evidence type="ECO:0000256" key="9">
    <source>
        <dbReference type="ARBA" id="ARBA00022723"/>
    </source>
</evidence>